<dbReference type="GO" id="GO:0003677">
    <property type="term" value="F:DNA binding"/>
    <property type="evidence" value="ECO:0007669"/>
    <property type="project" value="UniProtKB-KW"/>
</dbReference>
<protein>
    <recommendedName>
        <fullName evidence="7">Transcriptional regulator</fullName>
    </recommendedName>
</protein>
<dbReference type="SUPFAM" id="SSF46785">
    <property type="entry name" value="Winged helix' DNA-binding domain"/>
    <property type="match status" value="1"/>
</dbReference>
<keyword evidence="6" id="KW-1185">Reference proteome</keyword>
<organism evidence="5 6">
    <name type="scientific">Mangrovivirga cuniculi</name>
    <dbReference type="NCBI Taxonomy" id="2715131"/>
    <lineage>
        <taxon>Bacteria</taxon>
        <taxon>Pseudomonadati</taxon>
        <taxon>Bacteroidota</taxon>
        <taxon>Cytophagia</taxon>
        <taxon>Cytophagales</taxon>
        <taxon>Mangrovivirgaceae</taxon>
        <taxon>Mangrovivirga</taxon>
    </lineage>
</organism>
<dbReference type="AlphaFoldDB" id="A0A4D7JJB9"/>
<comment type="similarity">
    <text evidence="1">Belongs to the BlaI transcriptional regulatory family.</text>
</comment>
<dbReference type="PIRSF" id="PIRSF019455">
    <property type="entry name" value="CopR_AtkY"/>
    <property type="match status" value="1"/>
</dbReference>
<name>A0A4D7JJB9_9BACT</name>
<dbReference type="InterPro" id="IPR036388">
    <property type="entry name" value="WH-like_DNA-bd_sf"/>
</dbReference>
<keyword evidence="2" id="KW-0805">Transcription regulation</keyword>
<dbReference type="EMBL" id="CP028923">
    <property type="protein sequence ID" value="QCK15691.1"/>
    <property type="molecule type" value="Genomic_DNA"/>
</dbReference>
<evidence type="ECO:0000313" key="5">
    <source>
        <dbReference type="EMBL" id="QCK15691.1"/>
    </source>
</evidence>
<sequence>MQELTKAQEDILKALWKIDDGAVSDILDQIPEPKPAYNTVATVVKVLEKKGYVDHKTYGKTNVYFPLISQDTYAKKLMKSTIGSFFNGSIKQMVSHFVKDKDINIHELESLKEMIEKEIKTQKK</sequence>
<dbReference type="InterPro" id="IPR005650">
    <property type="entry name" value="BlaI_family"/>
</dbReference>
<accession>A0A4D7JJB9</accession>
<proteinExistence type="inferred from homology"/>
<dbReference type="Pfam" id="PF03965">
    <property type="entry name" value="Penicillinase_R"/>
    <property type="match status" value="1"/>
</dbReference>
<evidence type="ECO:0000256" key="2">
    <source>
        <dbReference type="ARBA" id="ARBA00023015"/>
    </source>
</evidence>
<dbReference type="Gene3D" id="1.10.4040.10">
    <property type="entry name" value="Penicillinase repressor domain"/>
    <property type="match status" value="1"/>
</dbReference>
<dbReference type="OrthoDB" id="1098508at2"/>
<dbReference type="InterPro" id="IPR036390">
    <property type="entry name" value="WH_DNA-bd_sf"/>
</dbReference>
<keyword evidence="3" id="KW-0238">DNA-binding</keyword>
<gene>
    <name evidence="5" type="ORF">DCC35_13535</name>
</gene>
<evidence type="ECO:0000256" key="4">
    <source>
        <dbReference type="ARBA" id="ARBA00023163"/>
    </source>
</evidence>
<keyword evidence="4" id="KW-0804">Transcription</keyword>
<dbReference type="GO" id="GO:0045892">
    <property type="term" value="P:negative regulation of DNA-templated transcription"/>
    <property type="evidence" value="ECO:0007669"/>
    <property type="project" value="InterPro"/>
</dbReference>
<evidence type="ECO:0000313" key="6">
    <source>
        <dbReference type="Proteomes" id="UP000298616"/>
    </source>
</evidence>
<evidence type="ECO:0000256" key="3">
    <source>
        <dbReference type="ARBA" id="ARBA00023125"/>
    </source>
</evidence>
<dbReference type="KEGG" id="fpf:DCC35_13535"/>
<dbReference type="Proteomes" id="UP000298616">
    <property type="component" value="Chromosome"/>
</dbReference>
<dbReference type="Gene3D" id="1.10.10.10">
    <property type="entry name" value="Winged helix-like DNA-binding domain superfamily/Winged helix DNA-binding domain"/>
    <property type="match status" value="1"/>
</dbReference>
<dbReference type="RefSeq" id="WP_137091288.1">
    <property type="nucleotide sequence ID" value="NZ_CP028923.1"/>
</dbReference>
<evidence type="ECO:0000256" key="1">
    <source>
        <dbReference type="ARBA" id="ARBA00011046"/>
    </source>
</evidence>
<evidence type="ECO:0008006" key="7">
    <source>
        <dbReference type="Google" id="ProtNLM"/>
    </source>
</evidence>
<reference evidence="5 6" key="1">
    <citation type="submission" date="2018-04" db="EMBL/GenBank/DDBJ databases">
        <title>Complete genome uncultured novel isolate.</title>
        <authorList>
            <person name="Merlino G."/>
        </authorList>
    </citation>
    <scope>NUCLEOTIDE SEQUENCE [LARGE SCALE GENOMIC DNA]</scope>
    <source>
        <strain evidence="6">R1DC9</strain>
    </source>
</reference>